<feature type="compositionally biased region" description="Polar residues" evidence="1">
    <location>
        <begin position="1"/>
        <end position="13"/>
    </location>
</feature>
<protein>
    <submittedName>
        <fullName evidence="2">Uncharacterized protein</fullName>
    </submittedName>
</protein>
<evidence type="ECO:0000256" key="1">
    <source>
        <dbReference type="SAM" id="MobiDB-lite"/>
    </source>
</evidence>
<dbReference type="EMBL" id="KV957141">
    <property type="protein sequence ID" value="PIO25159.1"/>
    <property type="molecule type" value="Genomic_DNA"/>
</dbReference>
<evidence type="ECO:0000313" key="2">
    <source>
        <dbReference type="EMBL" id="PIO25159.1"/>
    </source>
</evidence>
<organism evidence="2 3">
    <name type="scientific">Aquarana catesbeiana</name>
    <name type="common">American bullfrog</name>
    <name type="synonym">Rana catesbeiana</name>
    <dbReference type="NCBI Taxonomy" id="8400"/>
    <lineage>
        <taxon>Eukaryota</taxon>
        <taxon>Metazoa</taxon>
        <taxon>Chordata</taxon>
        <taxon>Craniata</taxon>
        <taxon>Vertebrata</taxon>
        <taxon>Euteleostomi</taxon>
        <taxon>Amphibia</taxon>
        <taxon>Batrachia</taxon>
        <taxon>Anura</taxon>
        <taxon>Neobatrachia</taxon>
        <taxon>Ranoidea</taxon>
        <taxon>Ranidae</taxon>
        <taxon>Aquarana</taxon>
    </lineage>
</organism>
<proteinExistence type="predicted"/>
<gene>
    <name evidence="2" type="ORF">AB205_0105550</name>
</gene>
<keyword evidence="3" id="KW-1185">Reference proteome</keyword>
<evidence type="ECO:0000313" key="3">
    <source>
        <dbReference type="Proteomes" id="UP000228934"/>
    </source>
</evidence>
<feature type="region of interest" description="Disordered" evidence="1">
    <location>
        <begin position="1"/>
        <end position="23"/>
    </location>
</feature>
<sequence length="58" mass="6335">MEYTSETGTSTLMGQPGLTEAGVPLPSKNLIFQDGLLSEWNGRARVSNHHVHMPNKQA</sequence>
<reference evidence="3" key="1">
    <citation type="journal article" date="2017" name="Nat. Commun.">
        <title>The North American bullfrog draft genome provides insight into hormonal regulation of long noncoding RNA.</title>
        <authorList>
            <person name="Hammond S.A."/>
            <person name="Warren R.L."/>
            <person name="Vandervalk B.P."/>
            <person name="Kucuk E."/>
            <person name="Khan H."/>
            <person name="Gibb E.A."/>
            <person name="Pandoh P."/>
            <person name="Kirk H."/>
            <person name="Zhao Y."/>
            <person name="Jones M."/>
            <person name="Mungall A.J."/>
            <person name="Coope R."/>
            <person name="Pleasance S."/>
            <person name="Moore R.A."/>
            <person name="Holt R.A."/>
            <person name="Round J.M."/>
            <person name="Ohora S."/>
            <person name="Walle B.V."/>
            <person name="Veldhoen N."/>
            <person name="Helbing C.C."/>
            <person name="Birol I."/>
        </authorList>
    </citation>
    <scope>NUCLEOTIDE SEQUENCE [LARGE SCALE GENOMIC DNA]</scope>
</reference>
<accession>A0A2G9RBC8</accession>
<dbReference type="Proteomes" id="UP000228934">
    <property type="component" value="Unassembled WGS sequence"/>
</dbReference>
<name>A0A2G9RBC8_AQUCT</name>
<dbReference type="AlphaFoldDB" id="A0A2G9RBC8"/>
<dbReference type="OrthoDB" id="275996at2759"/>